<keyword evidence="2" id="KW-1185">Reference proteome</keyword>
<proteinExistence type="predicted"/>
<comment type="caution">
    <text evidence="1">The sequence shown here is derived from an EMBL/GenBank/DDBJ whole genome shotgun (WGS) entry which is preliminary data.</text>
</comment>
<evidence type="ECO:0000313" key="2">
    <source>
        <dbReference type="Proteomes" id="UP000789375"/>
    </source>
</evidence>
<dbReference type="Proteomes" id="UP000789375">
    <property type="component" value="Unassembled WGS sequence"/>
</dbReference>
<evidence type="ECO:0000313" key="1">
    <source>
        <dbReference type="EMBL" id="CAG8653029.1"/>
    </source>
</evidence>
<reference evidence="1" key="1">
    <citation type="submission" date="2021-06" db="EMBL/GenBank/DDBJ databases">
        <authorList>
            <person name="Kallberg Y."/>
            <person name="Tangrot J."/>
            <person name="Rosling A."/>
        </authorList>
    </citation>
    <scope>NUCLEOTIDE SEQUENCE</scope>
    <source>
        <strain evidence="1">87-6 pot B 2015</strain>
    </source>
</reference>
<sequence length="82" mass="9562">MVYVKCKIHEEDHEPYLIKNLELVYILSNDLESDTFGLKIEAIHVHKTEAVGSKSYDSLNRLMAYSAIRKRPILKHMVTDRC</sequence>
<accession>A0A9N9H326</accession>
<dbReference type="EMBL" id="CAJVPP010004628">
    <property type="protein sequence ID" value="CAG8653029.1"/>
    <property type="molecule type" value="Genomic_DNA"/>
</dbReference>
<protein>
    <submittedName>
        <fullName evidence="1">15795_t:CDS:1</fullName>
    </submittedName>
</protein>
<organism evidence="1 2">
    <name type="scientific">Funneliformis mosseae</name>
    <name type="common">Endomycorrhizal fungus</name>
    <name type="synonym">Glomus mosseae</name>
    <dbReference type="NCBI Taxonomy" id="27381"/>
    <lineage>
        <taxon>Eukaryota</taxon>
        <taxon>Fungi</taxon>
        <taxon>Fungi incertae sedis</taxon>
        <taxon>Mucoromycota</taxon>
        <taxon>Glomeromycotina</taxon>
        <taxon>Glomeromycetes</taxon>
        <taxon>Glomerales</taxon>
        <taxon>Glomeraceae</taxon>
        <taxon>Funneliformis</taxon>
    </lineage>
</organism>
<dbReference type="AlphaFoldDB" id="A0A9N9H326"/>
<name>A0A9N9H326_FUNMO</name>
<gene>
    <name evidence="1" type="ORF">FMOSSE_LOCUS11567</name>
</gene>